<dbReference type="PANTHER" id="PTHR33606:SF3">
    <property type="entry name" value="PROTEIN YCII"/>
    <property type="match status" value="1"/>
</dbReference>
<name>A0A2A9HEH3_TEPT2</name>
<evidence type="ECO:0000313" key="4">
    <source>
        <dbReference type="Proteomes" id="UP000223071"/>
    </source>
</evidence>
<sequence length="89" mass="10153">MFHVLFYDYVPDILERREPHRPTHLALAREYHEAGRLRLAGAVGEPVHGAMLVFTDPESAAEFVLRDPYVLNGLVTAHRIEPWHVVIGL</sequence>
<evidence type="ECO:0000313" key="3">
    <source>
        <dbReference type="EMBL" id="PFG73500.1"/>
    </source>
</evidence>
<dbReference type="EMBL" id="PDJQ01000001">
    <property type="protein sequence ID" value="PFG73500.1"/>
    <property type="molecule type" value="Genomic_DNA"/>
</dbReference>
<dbReference type="RefSeq" id="WP_098502952.1">
    <property type="nucleotide sequence ID" value="NZ_PDJQ01000001.1"/>
</dbReference>
<organism evidence="3 4">
    <name type="scientific">Tepidiforma thermophila (strain KCTC 52669 / CGMCC 1.13589 / G233)</name>
    <dbReference type="NCBI Taxonomy" id="2761530"/>
    <lineage>
        <taxon>Bacteria</taxon>
        <taxon>Bacillati</taxon>
        <taxon>Chloroflexota</taxon>
        <taxon>Tepidiformia</taxon>
        <taxon>Tepidiformales</taxon>
        <taxon>Tepidiformaceae</taxon>
        <taxon>Tepidiforma</taxon>
    </lineage>
</organism>
<dbReference type="PANTHER" id="PTHR33606">
    <property type="entry name" value="PROTEIN YCII"/>
    <property type="match status" value="1"/>
</dbReference>
<dbReference type="Gene3D" id="3.30.70.1060">
    <property type="entry name" value="Dimeric alpha+beta barrel"/>
    <property type="match status" value="1"/>
</dbReference>
<accession>A0A2A9HEH3</accession>
<proteinExistence type="inferred from homology"/>
<reference evidence="3 4" key="1">
    <citation type="submission" date="2017-09" db="EMBL/GenBank/DDBJ databases">
        <title>Sequencing the genomes of two abundant thermophiles in Great Basin hot springs: Thermocrinis jamiesonii and novel Chloroflexi Thermoflexus hugenholtzii.</title>
        <authorList>
            <person name="Hedlund B."/>
        </authorList>
    </citation>
    <scope>NUCLEOTIDE SEQUENCE [LARGE SCALE GENOMIC DNA]</scope>
    <source>
        <strain evidence="3 4">G233</strain>
    </source>
</reference>
<comment type="caution">
    <text evidence="3">The sequence shown here is derived from an EMBL/GenBank/DDBJ whole genome shotgun (WGS) entry which is preliminary data.</text>
</comment>
<protein>
    <recommendedName>
        <fullName evidence="2">YCII-related domain-containing protein</fullName>
    </recommendedName>
</protein>
<keyword evidence="4" id="KW-1185">Reference proteome</keyword>
<dbReference type="InterPro" id="IPR011008">
    <property type="entry name" value="Dimeric_a/b-barrel"/>
</dbReference>
<dbReference type="Pfam" id="PF03795">
    <property type="entry name" value="YCII"/>
    <property type="match status" value="1"/>
</dbReference>
<dbReference type="SUPFAM" id="SSF54909">
    <property type="entry name" value="Dimeric alpha+beta barrel"/>
    <property type="match status" value="1"/>
</dbReference>
<evidence type="ECO:0000259" key="2">
    <source>
        <dbReference type="Pfam" id="PF03795"/>
    </source>
</evidence>
<dbReference type="InterPro" id="IPR005545">
    <property type="entry name" value="YCII"/>
</dbReference>
<gene>
    <name evidence="3" type="ORF">A9A59_0698</name>
</gene>
<dbReference type="Proteomes" id="UP000223071">
    <property type="component" value="Unassembled WGS sequence"/>
</dbReference>
<feature type="domain" description="YCII-related" evidence="2">
    <location>
        <begin position="1"/>
        <end position="83"/>
    </location>
</feature>
<dbReference type="InterPro" id="IPR051807">
    <property type="entry name" value="Sec-metab_biosynth-assoc"/>
</dbReference>
<comment type="similarity">
    <text evidence="1">Belongs to the YciI family.</text>
</comment>
<evidence type="ECO:0000256" key="1">
    <source>
        <dbReference type="ARBA" id="ARBA00007689"/>
    </source>
</evidence>
<dbReference type="AlphaFoldDB" id="A0A2A9HEH3"/>